<gene>
    <name evidence="2" type="ORF">PGTUg99_023961</name>
</gene>
<feature type="chain" id="PRO_5022893903" evidence="1">
    <location>
        <begin position="17"/>
        <end position="51"/>
    </location>
</feature>
<dbReference type="EMBL" id="VDEP01000407">
    <property type="protein sequence ID" value="KAA1088182.1"/>
    <property type="molecule type" value="Genomic_DNA"/>
</dbReference>
<keyword evidence="1" id="KW-0732">Signal</keyword>
<protein>
    <submittedName>
        <fullName evidence="2">Uncharacterized protein</fullName>
    </submittedName>
</protein>
<evidence type="ECO:0000256" key="1">
    <source>
        <dbReference type="SAM" id="SignalP"/>
    </source>
</evidence>
<organism evidence="2 3">
    <name type="scientific">Puccinia graminis f. sp. tritici</name>
    <dbReference type="NCBI Taxonomy" id="56615"/>
    <lineage>
        <taxon>Eukaryota</taxon>
        <taxon>Fungi</taxon>
        <taxon>Dikarya</taxon>
        <taxon>Basidiomycota</taxon>
        <taxon>Pucciniomycotina</taxon>
        <taxon>Pucciniomycetes</taxon>
        <taxon>Pucciniales</taxon>
        <taxon>Pucciniaceae</taxon>
        <taxon>Puccinia</taxon>
    </lineage>
</organism>
<dbReference type="Proteomes" id="UP000325313">
    <property type="component" value="Unassembled WGS sequence"/>
</dbReference>
<evidence type="ECO:0000313" key="3">
    <source>
        <dbReference type="Proteomes" id="UP000325313"/>
    </source>
</evidence>
<sequence>MLILLTTLVGPIQVSAQCNQQYPQAWWFCSESAAFENGLPTAITDCSSRCI</sequence>
<reference evidence="2 3" key="1">
    <citation type="submission" date="2019-05" db="EMBL/GenBank/DDBJ databases">
        <title>Emergence of the Ug99 lineage of the wheat stem rust pathogen through somatic hybridization.</title>
        <authorList>
            <person name="Li F."/>
            <person name="Upadhyaya N.M."/>
            <person name="Sperschneider J."/>
            <person name="Matny O."/>
            <person name="Nguyen-Phuc H."/>
            <person name="Mago R."/>
            <person name="Raley C."/>
            <person name="Miller M.E."/>
            <person name="Silverstein K.A.T."/>
            <person name="Henningsen E."/>
            <person name="Hirsch C.D."/>
            <person name="Visser B."/>
            <person name="Pretorius Z.A."/>
            <person name="Steffenson B.J."/>
            <person name="Schwessinger B."/>
            <person name="Dodds P.N."/>
            <person name="Figueroa M."/>
        </authorList>
    </citation>
    <scope>NUCLEOTIDE SEQUENCE [LARGE SCALE GENOMIC DNA]</scope>
    <source>
        <strain evidence="2 3">Ug99</strain>
    </source>
</reference>
<feature type="signal peptide" evidence="1">
    <location>
        <begin position="1"/>
        <end position="16"/>
    </location>
</feature>
<evidence type="ECO:0000313" key="2">
    <source>
        <dbReference type="EMBL" id="KAA1088182.1"/>
    </source>
</evidence>
<name>A0A5B0NHY9_PUCGR</name>
<dbReference type="AlphaFoldDB" id="A0A5B0NHY9"/>
<comment type="caution">
    <text evidence="2">The sequence shown here is derived from an EMBL/GenBank/DDBJ whole genome shotgun (WGS) entry which is preliminary data.</text>
</comment>
<proteinExistence type="predicted"/>
<accession>A0A5B0NHY9</accession>